<keyword evidence="2" id="KW-1185">Reference proteome</keyword>
<reference evidence="1 2" key="1">
    <citation type="submission" date="2019-02" db="EMBL/GenBank/DDBJ databases">
        <title>Deep-cultivation of Planctomycetes and their phenomic and genomic characterization uncovers novel biology.</title>
        <authorList>
            <person name="Wiegand S."/>
            <person name="Jogler M."/>
            <person name="Boedeker C."/>
            <person name="Pinto D."/>
            <person name="Vollmers J."/>
            <person name="Rivas-Marin E."/>
            <person name="Kohn T."/>
            <person name="Peeters S.H."/>
            <person name="Heuer A."/>
            <person name="Rast P."/>
            <person name="Oberbeckmann S."/>
            <person name="Bunk B."/>
            <person name="Jeske O."/>
            <person name="Meyerdierks A."/>
            <person name="Storesund J.E."/>
            <person name="Kallscheuer N."/>
            <person name="Luecker S."/>
            <person name="Lage O.M."/>
            <person name="Pohl T."/>
            <person name="Merkel B.J."/>
            <person name="Hornburger P."/>
            <person name="Mueller R.-W."/>
            <person name="Bruemmer F."/>
            <person name="Labrenz M."/>
            <person name="Spormann A.M."/>
            <person name="Op den Camp H."/>
            <person name="Overmann J."/>
            <person name="Amann R."/>
            <person name="Jetten M.S.M."/>
            <person name="Mascher T."/>
            <person name="Medema M.H."/>
            <person name="Devos D.P."/>
            <person name="Kaster A.-K."/>
            <person name="Ovreas L."/>
            <person name="Rohde M."/>
            <person name="Galperin M.Y."/>
            <person name="Jogler C."/>
        </authorList>
    </citation>
    <scope>NUCLEOTIDE SEQUENCE [LARGE SCALE GENOMIC DNA]</scope>
    <source>
        <strain evidence="1 2">Poly24</strain>
    </source>
</reference>
<sequence>MSHVVTIEAQVRDPEALRSSCRRLGLDAPVHQTIKLFTAEATGHCVQLPRWRYPVVCDTDSGVIHYDNYGGHWGEQSELDRLVQRYAVEKTVIESRKQGYTVTEHTLANGSIKLSVQVGGAN</sequence>
<proteinExistence type="predicted"/>
<dbReference type="InterPro" id="IPR009666">
    <property type="entry name" value="Uncharacterised_Ycf35"/>
</dbReference>
<dbReference type="RefSeq" id="WP_145093205.1">
    <property type="nucleotide sequence ID" value="NZ_CP036348.1"/>
</dbReference>
<dbReference type="KEGG" id="rcf:Poly24_17290"/>
<protein>
    <recommendedName>
        <fullName evidence="3">DUF1257 domain-containing protein</fullName>
    </recommendedName>
</protein>
<accession>A0A518JR56</accession>
<dbReference type="Pfam" id="PF06868">
    <property type="entry name" value="DUF1257"/>
    <property type="match status" value="1"/>
</dbReference>
<name>A0A518JR56_9BACT</name>
<dbReference type="Proteomes" id="UP000315082">
    <property type="component" value="Chromosome"/>
</dbReference>
<organism evidence="1 2">
    <name type="scientific">Rosistilla carotiformis</name>
    <dbReference type="NCBI Taxonomy" id="2528017"/>
    <lineage>
        <taxon>Bacteria</taxon>
        <taxon>Pseudomonadati</taxon>
        <taxon>Planctomycetota</taxon>
        <taxon>Planctomycetia</taxon>
        <taxon>Pirellulales</taxon>
        <taxon>Pirellulaceae</taxon>
        <taxon>Rosistilla</taxon>
    </lineage>
</organism>
<evidence type="ECO:0000313" key="2">
    <source>
        <dbReference type="Proteomes" id="UP000315082"/>
    </source>
</evidence>
<dbReference type="EMBL" id="CP036348">
    <property type="protein sequence ID" value="QDV68023.1"/>
    <property type="molecule type" value="Genomic_DNA"/>
</dbReference>
<dbReference type="AlphaFoldDB" id="A0A518JR56"/>
<dbReference type="OrthoDB" id="274993at2"/>
<gene>
    <name evidence="1" type="ORF">Poly24_17290</name>
</gene>
<evidence type="ECO:0000313" key="1">
    <source>
        <dbReference type="EMBL" id="QDV68023.1"/>
    </source>
</evidence>
<evidence type="ECO:0008006" key="3">
    <source>
        <dbReference type="Google" id="ProtNLM"/>
    </source>
</evidence>